<evidence type="ECO:0000313" key="1">
    <source>
        <dbReference type="EMBL" id="DAD67051.1"/>
    </source>
</evidence>
<proteinExistence type="predicted"/>
<sequence length="84" mass="9539">MKLSINHILPHTYLSFTKEDFNTEDFIYVLDLVTSKSLYTCEVNVIDIIGAIKECISNPEVILIVVKVTNVRNIEVIGITNIKE</sequence>
<reference evidence="1" key="1">
    <citation type="journal article" date="2021" name="Proc. Natl. Acad. Sci. U.S.A.">
        <title>A Catalog of Tens of Thousands of Viruses from Human Metagenomes Reveals Hidden Associations with Chronic Diseases.</title>
        <authorList>
            <person name="Tisza M.J."/>
            <person name="Buck C.B."/>
        </authorList>
    </citation>
    <scope>NUCLEOTIDE SEQUENCE</scope>
    <source>
        <strain evidence="1">CtBev14</strain>
    </source>
</reference>
<name>A0A8S5LB40_9CAUD</name>
<protein>
    <submittedName>
        <fullName evidence="1">Uncharacterized protein</fullName>
    </submittedName>
</protein>
<organism evidence="1">
    <name type="scientific">Podoviridae sp. ctBev14</name>
    <dbReference type="NCBI Taxonomy" id="2823556"/>
    <lineage>
        <taxon>Viruses</taxon>
        <taxon>Duplodnaviria</taxon>
        <taxon>Heunggongvirae</taxon>
        <taxon>Uroviricota</taxon>
        <taxon>Caudoviricetes</taxon>
    </lineage>
</organism>
<dbReference type="EMBL" id="BK014667">
    <property type="protein sequence ID" value="DAD67051.1"/>
    <property type="molecule type" value="Genomic_DNA"/>
</dbReference>
<accession>A0A8S5LB40</accession>